<sequence length="173" mass="20436">MKLQYHGFSMIMRDLVVDSDCARILRFEILVQTSSLVTLSINDTFHTRRNYAYFSTDSGIHFYRVARERARTYRPFATRGRLLQVLHCIFPKAQEQGCYMCQEVRQDRIGKTQYHKTPKTIRSDRGREYVNDELRAYLKAEGIHIEYTAAYPPQQNGMAEKKIDIYLKWHAVC</sequence>
<dbReference type="InterPro" id="IPR036397">
    <property type="entry name" value="RNaseH_sf"/>
</dbReference>
<dbReference type="InterPro" id="IPR039537">
    <property type="entry name" value="Retrotran_Ty1/copia-like"/>
</dbReference>
<dbReference type="GeneID" id="116416858"/>
<dbReference type="GO" id="GO:0003887">
    <property type="term" value="F:DNA-directed DNA polymerase activity"/>
    <property type="evidence" value="ECO:0007669"/>
    <property type="project" value="UniProtKB-KW"/>
</dbReference>
<evidence type="ECO:0000256" key="7">
    <source>
        <dbReference type="ARBA" id="ARBA00022918"/>
    </source>
</evidence>
<dbReference type="GO" id="GO:0006310">
    <property type="term" value="P:DNA recombination"/>
    <property type="evidence" value="ECO:0007669"/>
    <property type="project" value="UniProtKB-KW"/>
</dbReference>
<evidence type="ECO:0000256" key="9">
    <source>
        <dbReference type="ARBA" id="ARBA00023172"/>
    </source>
</evidence>
<keyword evidence="3" id="KW-0255">Endonuclease</keyword>
<evidence type="ECO:0000256" key="3">
    <source>
        <dbReference type="ARBA" id="ARBA00022759"/>
    </source>
</evidence>
<proteinExistence type="predicted"/>
<evidence type="ECO:0000256" key="4">
    <source>
        <dbReference type="ARBA" id="ARBA00022801"/>
    </source>
</evidence>
<dbReference type="PROSITE" id="PS50994">
    <property type="entry name" value="INTEGRASE"/>
    <property type="match status" value="1"/>
</dbReference>
<reference evidence="11" key="1">
    <citation type="submission" date="2021-01" db="UniProtKB">
        <authorList>
            <consortium name="EnsemblMetazoa"/>
        </authorList>
    </citation>
    <scope>IDENTIFICATION</scope>
</reference>
<dbReference type="GO" id="GO:0004519">
    <property type="term" value="F:endonuclease activity"/>
    <property type="evidence" value="ECO:0007669"/>
    <property type="project" value="UniProtKB-KW"/>
</dbReference>
<dbReference type="SUPFAM" id="SSF53098">
    <property type="entry name" value="Ribonuclease H-like"/>
    <property type="match status" value="1"/>
</dbReference>
<keyword evidence="2" id="KW-0479">Metal-binding</keyword>
<keyword evidence="9" id="KW-0233">DNA recombination</keyword>
<dbReference type="GO" id="GO:0016787">
    <property type="term" value="F:hydrolase activity"/>
    <property type="evidence" value="ECO:0007669"/>
    <property type="project" value="UniProtKB-KW"/>
</dbReference>
<keyword evidence="1" id="KW-0540">Nuclease</keyword>
<dbReference type="OrthoDB" id="7607323at2759"/>
<dbReference type="InterPro" id="IPR001584">
    <property type="entry name" value="Integrase_cat-core"/>
</dbReference>
<accession>A0A7M7QBG4</accession>
<evidence type="ECO:0000313" key="11">
    <source>
        <dbReference type="EnsemblMetazoa" id="XP_031782940"/>
    </source>
</evidence>
<dbReference type="AlphaFoldDB" id="A0A7M7QBG4"/>
<evidence type="ECO:0000256" key="6">
    <source>
        <dbReference type="ARBA" id="ARBA00022908"/>
    </source>
</evidence>
<name>A0A7M7QBG4_NASVI</name>
<protein>
    <recommendedName>
        <fullName evidence="10">Integrase catalytic domain-containing protein</fullName>
    </recommendedName>
</protein>
<dbReference type="KEGG" id="nvi:116416858"/>
<keyword evidence="6" id="KW-0229">DNA integration</keyword>
<evidence type="ECO:0000256" key="5">
    <source>
        <dbReference type="ARBA" id="ARBA00022842"/>
    </source>
</evidence>
<dbReference type="PANTHER" id="PTHR42648:SF11">
    <property type="entry name" value="TRANSPOSON TY4-P GAG-POL POLYPROTEIN"/>
    <property type="match status" value="1"/>
</dbReference>
<evidence type="ECO:0000256" key="2">
    <source>
        <dbReference type="ARBA" id="ARBA00022723"/>
    </source>
</evidence>
<dbReference type="PANTHER" id="PTHR42648">
    <property type="entry name" value="TRANSPOSASE, PUTATIVE-RELATED"/>
    <property type="match status" value="1"/>
</dbReference>
<dbReference type="Gene3D" id="3.30.420.10">
    <property type="entry name" value="Ribonuclease H-like superfamily/Ribonuclease H"/>
    <property type="match status" value="1"/>
</dbReference>
<evidence type="ECO:0000259" key="10">
    <source>
        <dbReference type="PROSITE" id="PS50994"/>
    </source>
</evidence>
<evidence type="ECO:0000256" key="8">
    <source>
        <dbReference type="ARBA" id="ARBA00022932"/>
    </source>
</evidence>
<keyword evidence="5" id="KW-0460">Magnesium</keyword>
<keyword evidence="8" id="KW-0239">DNA-directed DNA polymerase</keyword>
<evidence type="ECO:0000313" key="12">
    <source>
        <dbReference type="Proteomes" id="UP000002358"/>
    </source>
</evidence>
<keyword evidence="8" id="KW-0808">Transferase</keyword>
<dbReference type="GO" id="GO:0003676">
    <property type="term" value="F:nucleic acid binding"/>
    <property type="evidence" value="ECO:0007669"/>
    <property type="project" value="InterPro"/>
</dbReference>
<dbReference type="GO" id="GO:0015074">
    <property type="term" value="P:DNA integration"/>
    <property type="evidence" value="ECO:0007669"/>
    <property type="project" value="UniProtKB-KW"/>
</dbReference>
<dbReference type="InParanoid" id="A0A7M7QBG4"/>
<keyword evidence="12" id="KW-1185">Reference proteome</keyword>
<keyword evidence="7" id="KW-0695">RNA-directed DNA polymerase</keyword>
<organism evidence="11 12">
    <name type="scientific">Nasonia vitripennis</name>
    <name type="common">Parasitic wasp</name>
    <dbReference type="NCBI Taxonomy" id="7425"/>
    <lineage>
        <taxon>Eukaryota</taxon>
        <taxon>Metazoa</taxon>
        <taxon>Ecdysozoa</taxon>
        <taxon>Arthropoda</taxon>
        <taxon>Hexapoda</taxon>
        <taxon>Insecta</taxon>
        <taxon>Pterygota</taxon>
        <taxon>Neoptera</taxon>
        <taxon>Endopterygota</taxon>
        <taxon>Hymenoptera</taxon>
        <taxon>Apocrita</taxon>
        <taxon>Proctotrupomorpha</taxon>
        <taxon>Chalcidoidea</taxon>
        <taxon>Pteromalidae</taxon>
        <taxon>Pteromalinae</taxon>
        <taxon>Nasonia</taxon>
    </lineage>
</organism>
<dbReference type="RefSeq" id="XP_031782940.1">
    <property type="nucleotide sequence ID" value="XM_031927080.2"/>
</dbReference>
<keyword evidence="8" id="KW-0548">Nucleotidyltransferase</keyword>
<feature type="domain" description="Integrase catalytic" evidence="10">
    <location>
        <begin position="114"/>
        <end position="173"/>
    </location>
</feature>
<evidence type="ECO:0000256" key="1">
    <source>
        <dbReference type="ARBA" id="ARBA00022722"/>
    </source>
</evidence>
<dbReference type="GO" id="GO:0003964">
    <property type="term" value="F:RNA-directed DNA polymerase activity"/>
    <property type="evidence" value="ECO:0007669"/>
    <property type="project" value="UniProtKB-KW"/>
</dbReference>
<dbReference type="EnsemblMetazoa" id="XM_031927080">
    <property type="protein sequence ID" value="XP_031782940"/>
    <property type="gene ID" value="LOC116416858"/>
</dbReference>
<keyword evidence="4" id="KW-0378">Hydrolase</keyword>
<dbReference type="InterPro" id="IPR012337">
    <property type="entry name" value="RNaseH-like_sf"/>
</dbReference>
<dbReference type="Proteomes" id="UP000002358">
    <property type="component" value="Unassembled WGS sequence"/>
</dbReference>
<dbReference type="GO" id="GO:0046872">
    <property type="term" value="F:metal ion binding"/>
    <property type="evidence" value="ECO:0007669"/>
    <property type="project" value="UniProtKB-KW"/>
</dbReference>